<dbReference type="CDD" id="cd04950">
    <property type="entry name" value="GT4_TuaH-like"/>
    <property type="match status" value="1"/>
</dbReference>
<dbReference type="AlphaFoldDB" id="A0A0G3BDV9"/>
<dbReference type="PANTHER" id="PTHR12526:SF630">
    <property type="entry name" value="GLYCOSYLTRANSFERASE"/>
    <property type="match status" value="1"/>
</dbReference>
<accession>A0A0G3BDV9</accession>
<protein>
    <submittedName>
        <fullName evidence="2">Glycosyl transferase</fullName>
    </submittedName>
</protein>
<dbReference type="InterPro" id="IPR055259">
    <property type="entry name" value="YkvP/CgeB_Glyco_trans-like"/>
</dbReference>
<dbReference type="OrthoDB" id="9816564at2"/>
<organism evidence="2 3">
    <name type="scientific">Caldimonas brevitalea</name>
    <dbReference type="NCBI Taxonomy" id="413882"/>
    <lineage>
        <taxon>Bacteria</taxon>
        <taxon>Pseudomonadati</taxon>
        <taxon>Pseudomonadota</taxon>
        <taxon>Betaproteobacteria</taxon>
        <taxon>Burkholderiales</taxon>
        <taxon>Sphaerotilaceae</taxon>
        <taxon>Caldimonas</taxon>
    </lineage>
</organism>
<dbReference type="EMBL" id="CP011371">
    <property type="protein sequence ID" value="AKJ27477.1"/>
    <property type="molecule type" value="Genomic_DNA"/>
</dbReference>
<dbReference type="PANTHER" id="PTHR12526">
    <property type="entry name" value="GLYCOSYLTRANSFERASE"/>
    <property type="match status" value="1"/>
</dbReference>
<dbReference type="STRING" id="413882.AAW51_0786"/>
<reference evidence="2 3" key="1">
    <citation type="submission" date="2015-05" db="EMBL/GenBank/DDBJ databases">
        <authorList>
            <person name="Tang B."/>
            <person name="Yu Y."/>
        </authorList>
    </citation>
    <scope>NUCLEOTIDE SEQUENCE [LARGE SCALE GENOMIC DNA]</scope>
    <source>
        <strain evidence="2 3">DSM 7029</strain>
    </source>
</reference>
<evidence type="ECO:0000313" key="2">
    <source>
        <dbReference type="EMBL" id="AKJ27477.1"/>
    </source>
</evidence>
<dbReference type="Proteomes" id="UP000035352">
    <property type="component" value="Chromosome"/>
</dbReference>
<dbReference type="RefSeq" id="WP_053013319.1">
    <property type="nucleotide sequence ID" value="NZ_CP011371.1"/>
</dbReference>
<evidence type="ECO:0000313" key="3">
    <source>
        <dbReference type="Proteomes" id="UP000035352"/>
    </source>
</evidence>
<gene>
    <name evidence="2" type="ORF">AAW51_0786</name>
</gene>
<dbReference type="GO" id="GO:0016740">
    <property type="term" value="F:transferase activity"/>
    <property type="evidence" value="ECO:0007669"/>
    <property type="project" value="UniProtKB-KW"/>
</dbReference>
<evidence type="ECO:0000259" key="1">
    <source>
        <dbReference type="Pfam" id="PF13524"/>
    </source>
</evidence>
<proteinExistence type="predicted"/>
<dbReference type="PATRIC" id="fig|413882.6.peg.832"/>
<name>A0A0G3BDV9_9BURK</name>
<keyword evidence="2" id="KW-0808">Transferase</keyword>
<keyword evidence="3" id="KW-1185">Reference proteome</keyword>
<sequence>MTRQVLADGTFPWLRRHAALATAPQRPDRTLICLSHLRWNFVYQRPQHLMTRFAREARVWYFEEPVCDDTRTSPWLERRAEAGPVEVLVPHLPADLFMDADECAGAQRALLDGLLAEEAVLDFALWYYTPMSVPFSEHLHDGAGLVVYDAMDELSLFRGAPPELVEQEQRLLQRADVVFTGGYSLYEAKRRLHPNVHAFPSSVDVAHFARAREVLPEPHDQRLIAGPRLGFYGVLDERFDIALVDALARARPEWQLVLIGPVAKIDPECLPRHPNIHYLGPKPYAELPHYLSGWDVALLPMALNEATRFISPTKTPEYLAAGRPVVSTPIADVVRGYAKVRAVRFAQEPDDFIEAVEATLADGDRAALRLSADRALQGMSWDRTWSEMLRLMAWQGSDLEVRRVAS</sequence>
<dbReference type="SUPFAM" id="SSF53756">
    <property type="entry name" value="UDP-Glycosyltransferase/glycogen phosphorylase"/>
    <property type="match status" value="1"/>
</dbReference>
<dbReference type="Pfam" id="PF13524">
    <property type="entry name" value="Glyco_trans_1_2"/>
    <property type="match status" value="1"/>
</dbReference>
<dbReference type="KEGG" id="pbh:AAW51_0786"/>
<dbReference type="Gene3D" id="3.40.50.2000">
    <property type="entry name" value="Glycogen Phosphorylase B"/>
    <property type="match status" value="1"/>
</dbReference>
<feature type="domain" description="Spore protein YkvP/CgeB glycosyl transferase-like" evidence="1">
    <location>
        <begin position="243"/>
        <end position="389"/>
    </location>
</feature>